<keyword evidence="4" id="KW-1185">Reference proteome</keyword>
<dbReference type="AlphaFoldDB" id="A0A2Z4Y0P9"/>
<evidence type="ECO:0000313" key="4">
    <source>
        <dbReference type="Proteomes" id="UP000681131"/>
    </source>
</evidence>
<dbReference type="Proteomes" id="UP000251120">
    <property type="component" value="Chromosome"/>
</dbReference>
<organism evidence="1 3">
    <name type="scientific">Francisella adeliensis</name>
    <dbReference type="NCBI Taxonomy" id="2007306"/>
    <lineage>
        <taxon>Bacteria</taxon>
        <taxon>Pseudomonadati</taxon>
        <taxon>Pseudomonadota</taxon>
        <taxon>Gammaproteobacteria</taxon>
        <taxon>Thiotrichales</taxon>
        <taxon>Francisellaceae</taxon>
        <taxon>Francisella</taxon>
    </lineage>
</organism>
<evidence type="ECO:0000313" key="3">
    <source>
        <dbReference type="Proteomes" id="UP000251120"/>
    </source>
</evidence>
<gene>
    <name evidence="1" type="ORF">CDH04_06820</name>
    <name evidence="2" type="ORF">FZC43_06820</name>
</gene>
<evidence type="ECO:0000313" key="1">
    <source>
        <dbReference type="EMBL" id="AXA34751.1"/>
    </source>
</evidence>
<reference evidence="2 4" key="2">
    <citation type="submission" date="2019-08" db="EMBL/GenBank/DDBJ databases">
        <title>Complete genome sequences of Francisella adeliensis (FSC1325 and FSC1326).</title>
        <authorList>
            <person name="Ohrman C."/>
            <person name="Uneklint I."/>
            <person name="Vallesi A."/>
            <person name="Karlsson L."/>
            <person name="Sjodin A."/>
        </authorList>
    </citation>
    <scope>NUCLEOTIDE SEQUENCE [LARGE SCALE GENOMIC DNA]</scope>
    <source>
        <strain evidence="2 4">FSC1325</strain>
    </source>
</reference>
<dbReference type="KEGG" id="fad:CDH04_06820"/>
<name>A0A2Z4Y0P9_9GAMM</name>
<protein>
    <submittedName>
        <fullName evidence="1">Uncharacterized protein</fullName>
    </submittedName>
</protein>
<dbReference type="EMBL" id="CP043424">
    <property type="protein sequence ID" value="QIW12975.1"/>
    <property type="molecule type" value="Genomic_DNA"/>
</dbReference>
<evidence type="ECO:0000313" key="2">
    <source>
        <dbReference type="EMBL" id="QIW12975.1"/>
    </source>
</evidence>
<dbReference type="EMBL" id="CP021781">
    <property type="protein sequence ID" value="AXA34751.1"/>
    <property type="molecule type" value="Genomic_DNA"/>
</dbReference>
<dbReference type="Proteomes" id="UP000681131">
    <property type="component" value="Chromosome"/>
</dbReference>
<accession>A0A2Z4Y0P9</accession>
<sequence>MTCLFTFCANTAQAEEYVNFCKVYNPKKGIEYETHTKITKGFCEYYLKICNEKYNNKCHAKMNAYQGLYNTNPSLAFMHVAYRKDFDKD</sequence>
<dbReference type="OrthoDB" id="5605586at2"/>
<proteinExistence type="predicted"/>
<reference evidence="1 3" key="1">
    <citation type="submission" date="2017-06" db="EMBL/GenBank/DDBJ databases">
        <title>Complete genome of Francisella adeliensis.</title>
        <authorList>
            <person name="Vallesi A."/>
            <person name="Sjodin A."/>
        </authorList>
    </citation>
    <scope>NUCLEOTIDE SEQUENCE [LARGE SCALE GENOMIC DNA]</scope>
    <source>
        <strain evidence="1 3">FDC440</strain>
    </source>
</reference>